<dbReference type="AlphaFoldDB" id="A0A0E9VDP3"/>
<protein>
    <submittedName>
        <fullName evidence="1">Uncharacterized protein</fullName>
    </submittedName>
</protein>
<name>A0A0E9VDP3_ANGAN</name>
<sequence length="33" mass="3819">MTDNNNNRLQYVSDNAHVNSVNTVTVHKDLELY</sequence>
<reference evidence="1" key="1">
    <citation type="submission" date="2014-11" db="EMBL/GenBank/DDBJ databases">
        <authorList>
            <person name="Amaro Gonzalez C."/>
        </authorList>
    </citation>
    <scope>NUCLEOTIDE SEQUENCE</scope>
</reference>
<proteinExistence type="predicted"/>
<dbReference type="EMBL" id="GBXM01032395">
    <property type="protein sequence ID" value="JAH76182.1"/>
    <property type="molecule type" value="Transcribed_RNA"/>
</dbReference>
<reference evidence="1" key="2">
    <citation type="journal article" date="2015" name="Fish Shellfish Immunol.">
        <title>Early steps in the European eel (Anguilla anguilla)-Vibrio vulnificus interaction in the gills: Role of the RtxA13 toxin.</title>
        <authorList>
            <person name="Callol A."/>
            <person name="Pajuelo D."/>
            <person name="Ebbesson L."/>
            <person name="Teles M."/>
            <person name="MacKenzie S."/>
            <person name="Amaro C."/>
        </authorList>
    </citation>
    <scope>NUCLEOTIDE SEQUENCE</scope>
</reference>
<accession>A0A0E9VDP3</accession>
<evidence type="ECO:0000313" key="1">
    <source>
        <dbReference type="EMBL" id="JAH76182.1"/>
    </source>
</evidence>
<organism evidence="1">
    <name type="scientific">Anguilla anguilla</name>
    <name type="common">European freshwater eel</name>
    <name type="synonym">Muraena anguilla</name>
    <dbReference type="NCBI Taxonomy" id="7936"/>
    <lineage>
        <taxon>Eukaryota</taxon>
        <taxon>Metazoa</taxon>
        <taxon>Chordata</taxon>
        <taxon>Craniata</taxon>
        <taxon>Vertebrata</taxon>
        <taxon>Euteleostomi</taxon>
        <taxon>Actinopterygii</taxon>
        <taxon>Neopterygii</taxon>
        <taxon>Teleostei</taxon>
        <taxon>Anguilliformes</taxon>
        <taxon>Anguillidae</taxon>
        <taxon>Anguilla</taxon>
    </lineage>
</organism>